<name>A0A5D4GUT0_9SPHI</name>
<evidence type="ECO:0000313" key="2">
    <source>
        <dbReference type="Proteomes" id="UP000322362"/>
    </source>
</evidence>
<reference evidence="1 2" key="1">
    <citation type="submission" date="2019-08" db="EMBL/GenBank/DDBJ databases">
        <title>Phlebobacter frassis gen. nov. sp. nov., a new member of family Sphingobacteriaceae isolated from sand fly rearing media.</title>
        <authorList>
            <person name="Kakumanu M.L."/>
            <person name="Marayati B.F."/>
            <person name="Wada-Katsumata A."/>
            <person name="Wasserberg G."/>
            <person name="Schal C."/>
            <person name="Apperson C.S."/>
            <person name="Ponnusamy L."/>
        </authorList>
    </citation>
    <scope>NUCLEOTIDE SEQUENCE [LARGE SCALE GENOMIC DNA]</scope>
    <source>
        <strain evidence="1 2">SSI9</strain>
    </source>
</reference>
<dbReference type="EMBL" id="VTAV01000022">
    <property type="protein sequence ID" value="TYR31772.1"/>
    <property type="molecule type" value="Genomic_DNA"/>
</dbReference>
<gene>
    <name evidence="1" type="ORF">FXV77_20275</name>
</gene>
<dbReference type="RefSeq" id="WP_148921068.1">
    <property type="nucleotide sequence ID" value="NZ_VTAV01000022.1"/>
</dbReference>
<proteinExistence type="predicted"/>
<accession>A0A5D4GUT0</accession>
<dbReference type="Proteomes" id="UP000322362">
    <property type="component" value="Unassembled WGS sequence"/>
</dbReference>
<organism evidence="1 2">
    <name type="scientific">Sphingobacterium phlebotomi</name>
    <dbReference type="NCBI Taxonomy" id="2605433"/>
    <lineage>
        <taxon>Bacteria</taxon>
        <taxon>Pseudomonadati</taxon>
        <taxon>Bacteroidota</taxon>
        <taxon>Sphingobacteriia</taxon>
        <taxon>Sphingobacteriales</taxon>
        <taxon>Sphingobacteriaceae</taxon>
        <taxon>Sphingobacterium</taxon>
    </lineage>
</organism>
<sequence>MYKSLQDKLHTFHEVCNKPSEFRIAFAPFYNKDFYTLQKEIKKVLRSPYLVFSLDDEYLNDIYEFERNLPDEFAFRVSPKLKNLEGGGSFYETRYLYFITDIEKNRLEIYTVNNKREEVDLRFFEIEDKQLITSIEPQDYEIGKIRSVLTTFLAEELEYLTDTFALEANDELNYNPDYAKEGNELYQIIA</sequence>
<comment type="caution">
    <text evidence="1">The sequence shown here is derived from an EMBL/GenBank/DDBJ whole genome shotgun (WGS) entry which is preliminary data.</text>
</comment>
<keyword evidence="2" id="KW-1185">Reference proteome</keyword>
<evidence type="ECO:0000313" key="1">
    <source>
        <dbReference type="EMBL" id="TYR31772.1"/>
    </source>
</evidence>
<dbReference type="AlphaFoldDB" id="A0A5D4GUT0"/>
<protein>
    <submittedName>
        <fullName evidence="1">Uncharacterized protein</fullName>
    </submittedName>
</protein>